<dbReference type="HOGENOM" id="CLU_3146219_0_0_6"/>
<dbReference type="EMBL" id="AGCI01000055">
    <property type="protein sequence ID" value="EHM42382.1"/>
    <property type="molecule type" value="Genomic_DNA"/>
</dbReference>
<evidence type="ECO:0000313" key="2">
    <source>
        <dbReference type="Proteomes" id="UP000005959"/>
    </source>
</evidence>
<accession>G9Y738</accession>
<comment type="caution">
    <text evidence="1">The sequence shown here is derived from an EMBL/GenBank/DDBJ whole genome shotgun (WGS) entry which is preliminary data.</text>
</comment>
<feature type="non-terminal residue" evidence="1">
    <location>
        <position position="49"/>
    </location>
</feature>
<reference evidence="1 2" key="1">
    <citation type="submission" date="2011-08" db="EMBL/GenBank/DDBJ databases">
        <authorList>
            <person name="Weinstock G."/>
            <person name="Sodergren E."/>
            <person name="Clifton S."/>
            <person name="Fulton L."/>
            <person name="Fulton B."/>
            <person name="Courtney L."/>
            <person name="Fronick C."/>
            <person name="Harrison M."/>
            <person name="Strong C."/>
            <person name="Farmer C."/>
            <person name="Delahaunty K."/>
            <person name="Markovic C."/>
            <person name="Hall O."/>
            <person name="Minx P."/>
            <person name="Tomlinson C."/>
            <person name="Mitreva M."/>
            <person name="Hou S."/>
            <person name="Chen J."/>
            <person name="Wollam A."/>
            <person name="Pepin K.H."/>
            <person name="Johnson M."/>
            <person name="Bhonagiri V."/>
            <person name="Zhang X."/>
            <person name="Suruliraj S."/>
            <person name="Warren W."/>
            <person name="Chinwalla A."/>
            <person name="Mardis E.R."/>
            <person name="Wilson R.K."/>
        </authorList>
    </citation>
    <scope>NUCLEOTIDE SEQUENCE [LARGE SCALE GENOMIC DNA]</scope>
    <source>
        <strain evidence="1 2">ATCC 51873</strain>
    </source>
</reference>
<proteinExistence type="predicted"/>
<dbReference type="Proteomes" id="UP000005959">
    <property type="component" value="Unassembled WGS sequence"/>
</dbReference>
<dbReference type="AlphaFoldDB" id="G9Y738"/>
<evidence type="ECO:0000313" key="1">
    <source>
        <dbReference type="EMBL" id="EHM42382.1"/>
    </source>
</evidence>
<sequence length="49" mass="5479">MDKLYSNSLRWGTKEPLLPEVVKTVQALIIGADKGAPEDSREEHSLNLE</sequence>
<organism evidence="1 2">
    <name type="scientific">Hafnia alvei ATCC 51873</name>
    <dbReference type="NCBI Taxonomy" id="1002364"/>
    <lineage>
        <taxon>Bacteria</taxon>
        <taxon>Pseudomonadati</taxon>
        <taxon>Pseudomonadota</taxon>
        <taxon>Gammaproteobacteria</taxon>
        <taxon>Enterobacterales</taxon>
        <taxon>Hafniaceae</taxon>
        <taxon>Hafnia</taxon>
    </lineage>
</organism>
<name>G9Y738_HAFAL</name>
<gene>
    <name evidence="1" type="ORF">HMPREF0454_02389</name>
</gene>
<protein>
    <submittedName>
        <fullName evidence="1">Uncharacterized protein</fullName>
    </submittedName>
</protein>